<keyword evidence="4" id="KW-1185">Reference proteome</keyword>
<protein>
    <submittedName>
        <fullName evidence="3">Uncharacterized protein</fullName>
    </submittedName>
</protein>
<gene>
    <name evidence="3" type="ORF">GCM10023213_48790</name>
</gene>
<organism evidence="3 4">
    <name type="scientific">Prosthecobacter algae</name>
    <dbReference type="NCBI Taxonomy" id="1144682"/>
    <lineage>
        <taxon>Bacteria</taxon>
        <taxon>Pseudomonadati</taxon>
        <taxon>Verrucomicrobiota</taxon>
        <taxon>Verrucomicrobiia</taxon>
        <taxon>Verrucomicrobiales</taxon>
        <taxon>Verrucomicrobiaceae</taxon>
        <taxon>Prosthecobacter</taxon>
    </lineage>
</organism>
<dbReference type="Proteomes" id="UP001499852">
    <property type="component" value="Unassembled WGS sequence"/>
</dbReference>
<keyword evidence="2" id="KW-0812">Transmembrane</keyword>
<evidence type="ECO:0000256" key="1">
    <source>
        <dbReference type="SAM" id="MobiDB-lite"/>
    </source>
</evidence>
<evidence type="ECO:0000313" key="4">
    <source>
        <dbReference type="Proteomes" id="UP001499852"/>
    </source>
</evidence>
<keyword evidence="2" id="KW-0472">Membrane</keyword>
<dbReference type="RefSeq" id="WP_345739043.1">
    <property type="nucleotide sequence ID" value="NZ_BAABIA010000018.1"/>
</dbReference>
<dbReference type="EMBL" id="BAABIA010000018">
    <property type="protein sequence ID" value="GAA5150171.1"/>
    <property type="molecule type" value="Genomic_DNA"/>
</dbReference>
<name>A0ABP9PTW8_9BACT</name>
<keyword evidence="2" id="KW-1133">Transmembrane helix</keyword>
<accession>A0ABP9PTW8</accession>
<sequence length="290" mass="31363">MSISNVVRFRQASAFNGRGLRLAVLMSAIAFQASSQDAAKSQDWAPLIQAANAISLANPMLLRDTPEAAALRERVVHAYENGDIAGLSSVMRAHPPMEQAGQVIAEGLAVSVRYSPERIDDLATLFMASLAWPYDGWYDFPRGHVTSDTFRSDLGGKVLGLLTGKGAAADPAFSRVNSQPNDWLREHLEATRGKFGTEVDAALVRALKVIAETPPALRNPLRPGQVIEPSNTSQTPKLPAVKPGPSTKTSKEKTWLQEQGVTSDKVSTWVMIPTALAASGLLWLLLKKRQ</sequence>
<evidence type="ECO:0000256" key="2">
    <source>
        <dbReference type="SAM" id="Phobius"/>
    </source>
</evidence>
<reference evidence="4" key="1">
    <citation type="journal article" date="2019" name="Int. J. Syst. Evol. Microbiol.">
        <title>The Global Catalogue of Microorganisms (GCM) 10K type strain sequencing project: providing services to taxonomists for standard genome sequencing and annotation.</title>
        <authorList>
            <consortium name="The Broad Institute Genomics Platform"/>
            <consortium name="The Broad Institute Genome Sequencing Center for Infectious Disease"/>
            <person name="Wu L."/>
            <person name="Ma J."/>
        </authorList>
    </citation>
    <scope>NUCLEOTIDE SEQUENCE [LARGE SCALE GENOMIC DNA]</scope>
    <source>
        <strain evidence="4">JCM 18053</strain>
    </source>
</reference>
<feature type="transmembrane region" description="Helical" evidence="2">
    <location>
        <begin position="266"/>
        <end position="286"/>
    </location>
</feature>
<evidence type="ECO:0000313" key="3">
    <source>
        <dbReference type="EMBL" id="GAA5150171.1"/>
    </source>
</evidence>
<comment type="caution">
    <text evidence="3">The sequence shown here is derived from an EMBL/GenBank/DDBJ whole genome shotgun (WGS) entry which is preliminary data.</text>
</comment>
<feature type="region of interest" description="Disordered" evidence="1">
    <location>
        <begin position="220"/>
        <end position="259"/>
    </location>
</feature>
<proteinExistence type="predicted"/>